<dbReference type="AlphaFoldDB" id="A0A9P6GZ35"/>
<accession>A0A9P6GZ35</accession>
<protein>
    <submittedName>
        <fullName evidence="1">Uncharacterized protein</fullName>
    </submittedName>
</protein>
<dbReference type="Proteomes" id="UP000740883">
    <property type="component" value="Unassembled WGS sequence"/>
</dbReference>
<proteinExistence type="predicted"/>
<keyword evidence="2" id="KW-1185">Reference proteome</keyword>
<sequence>MRSIKRVEPRDLNVLASVEGRRVKELIDTGEMENLLKSKYMRGELEKATDRLRSANGTMIKTNGVKKIRFRIGEIEFDCEFIVTDIGIIIFKKGKNSNLFWPEDRNKMGKE</sequence>
<comment type="caution">
    <text evidence="1">The sequence shown here is derived from an EMBL/GenBank/DDBJ whole genome shotgun (WGS) entry which is preliminary data.</text>
</comment>
<reference evidence="1 2" key="1">
    <citation type="journal article" date="2020" name="Genome Biol. Evol.">
        <title>Comparative genomics of strictly vertically transmitted, feminizing microsporidia endosymbionts of amphipod crustaceans.</title>
        <authorList>
            <person name="Cormier A."/>
            <person name="Chebbi M.A."/>
            <person name="Giraud I."/>
            <person name="Wattier R."/>
            <person name="Teixeira M."/>
            <person name="Gilbert C."/>
            <person name="Rigaud T."/>
            <person name="Cordaux R."/>
        </authorList>
    </citation>
    <scope>NUCLEOTIDE SEQUENCE [LARGE SCALE GENOMIC DNA]</scope>
    <source>
        <strain evidence="1 2">Ou3-Ou53</strain>
    </source>
</reference>
<organism evidence="1 2">
    <name type="scientific">Nosema granulosis</name>
    <dbReference type="NCBI Taxonomy" id="83296"/>
    <lineage>
        <taxon>Eukaryota</taxon>
        <taxon>Fungi</taxon>
        <taxon>Fungi incertae sedis</taxon>
        <taxon>Microsporidia</taxon>
        <taxon>Nosematidae</taxon>
        <taxon>Nosema</taxon>
    </lineage>
</organism>
<evidence type="ECO:0000313" key="1">
    <source>
        <dbReference type="EMBL" id="KAF9762928.1"/>
    </source>
</evidence>
<gene>
    <name evidence="1" type="ORF">NGRA_1652</name>
</gene>
<dbReference type="EMBL" id="SBJO01000119">
    <property type="protein sequence ID" value="KAF9762928.1"/>
    <property type="molecule type" value="Genomic_DNA"/>
</dbReference>
<name>A0A9P6GZ35_9MICR</name>
<evidence type="ECO:0000313" key="2">
    <source>
        <dbReference type="Proteomes" id="UP000740883"/>
    </source>
</evidence>